<dbReference type="AlphaFoldDB" id="A0A347ZUX1"/>
<dbReference type="Pfam" id="PF10263">
    <property type="entry name" value="SprT-like"/>
    <property type="match status" value="1"/>
</dbReference>
<organism evidence="2 3">
    <name type="scientific">Pelolinea submarina</name>
    <dbReference type="NCBI Taxonomy" id="913107"/>
    <lineage>
        <taxon>Bacteria</taxon>
        <taxon>Bacillati</taxon>
        <taxon>Chloroflexota</taxon>
        <taxon>Anaerolineae</taxon>
        <taxon>Anaerolineales</taxon>
        <taxon>Anaerolineaceae</taxon>
        <taxon>Pelolinea</taxon>
    </lineage>
</organism>
<dbReference type="Proteomes" id="UP000256388">
    <property type="component" value="Unassembled WGS sequence"/>
</dbReference>
<accession>A0A347ZUX1</accession>
<dbReference type="InterPro" id="IPR006640">
    <property type="entry name" value="SprT-like_domain"/>
</dbReference>
<gene>
    <name evidence="2" type="ORF">DFR64_0169</name>
</gene>
<evidence type="ECO:0000259" key="1">
    <source>
        <dbReference type="Pfam" id="PF10263"/>
    </source>
</evidence>
<sequence>MRISNLVSTAHSINHSIEAMVLPQLIRPQTVFSEEDLGRLSNDVSTALAKTHQLCQKMNGKPEDLPTPSFRAYQWLKFIEERDWLFAHAHAIDDFYRLLPPLFPNLKLGNISKSLEIEIYHSAYLFRSSQKGRKVFLEVNEGFIQAPTAIKQTLLETALKRRTVKRLNVIKAYTGQADYRVISAALQANNGGNRLAGRGKYFDLTVVFGRVNNQYFEGSLSQPRLTWSSRRTTRRLGAYHPESDTITINRRLDSADIPLYLLEYVMYHEMLHKKIGLKEVNGRRYAHTKIFRDAERKFESYQQAEALIKELNQKNLF</sequence>
<reference evidence="2 3" key="1">
    <citation type="submission" date="2018-08" db="EMBL/GenBank/DDBJ databases">
        <title>Genomic Encyclopedia of Type Strains, Phase IV (KMG-IV): sequencing the most valuable type-strain genomes for metagenomic binning, comparative biology and taxonomic classification.</title>
        <authorList>
            <person name="Goeker M."/>
        </authorList>
    </citation>
    <scope>NUCLEOTIDE SEQUENCE [LARGE SCALE GENOMIC DNA]</scope>
    <source>
        <strain evidence="2 3">DSM 23923</strain>
    </source>
</reference>
<evidence type="ECO:0000313" key="2">
    <source>
        <dbReference type="EMBL" id="REG10314.1"/>
    </source>
</evidence>
<keyword evidence="3" id="KW-1185">Reference proteome</keyword>
<dbReference type="OrthoDB" id="166609at2"/>
<comment type="caution">
    <text evidence="2">The sequence shown here is derived from an EMBL/GenBank/DDBJ whole genome shotgun (WGS) entry which is preliminary data.</text>
</comment>
<dbReference type="Gene3D" id="3.30.2010.10">
    <property type="entry name" value="Metalloproteases ('zincins'), catalytic domain"/>
    <property type="match status" value="1"/>
</dbReference>
<protein>
    <submittedName>
        <fullName evidence="2">SprT-like family protein</fullName>
    </submittedName>
</protein>
<dbReference type="EMBL" id="QUMS01000001">
    <property type="protein sequence ID" value="REG10314.1"/>
    <property type="molecule type" value="Genomic_DNA"/>
</dbReference>
<feature type="domain" description="SprT-like" evidence="1">
    <location>
        <begin position="207"/>
        <end position="301"/>
    </location>
</feature>
<name>A0A347ZUX1_9CHLR</name>
<evidence type="ECO:0000313" key="3">
    <source>
        <dbReference type="Proteomes" id="UP000256388"/>
    </source>
</evidence>
<dbReference type="GO" id="GO:0006950">
    <property type="term" value="P:response to stress"/>
    <property type="evidence" value="ECO:0007669"/>
    <property type="project" value="UniProtKB-ARBA"/>
</dbReference>
<dbReference type="RefSeq" id="WP_116223505.1">
    <property type="nucleotide sequence ID" value="NZ_AP018437.1"/>
</dbReference>
<proteinExistence type="predicted"/>